<evidence type="ECO:0000256" key="2">
    <source>
        <dbReference type="ARBA" id="ARBA00001946"/>
    </source>
</evidence>
<dbReference type="InterPro" id="IPR006549">
    <property type="entry name" value="HAD-SF_hydro_IIIA"/>
</dbReference>
<comment type="function">
    <text evidence="10">Specifically catalyzes the dephosphorylation of 2-phosphoglycolate.</text>
</comment>
<dbReference type="InterPro" id="IPR023198">
    <property type="entry name" value="PGP-like_dom2"/>
</dbReference>
<dbReference type="KEGG" id="smax:FJR03_05420"/>
<evidence type="ECO:0000256" key="4">
    <source>
        <dbReference type="ARBA" id="ARBA00006171"/>
    </source>
</evidence>
<dbReference type="NCBIfam" id="NF009695">
    <property type="entry name" value="PRK13222.1-2"/>
    <property type="match status" value="1"/>
</dbReference>
<dbReference type="AlphaFoldDB" id="A0A7M1AUU3"/>
<dbReference type="PANTHER" id="PTHR43434:SF1">
    <property type="entry name" value="PHOSPHOGLYCOLATE PHOSPHATASE"/>
    <property type="match status" value="1"/>
</dbReference>
<dbReference type="Pfam" id="PF13419">
    <property type="entry name" value="HAD_2"/>
    <property type="match status" value="1"/>
</dbReference>
<dbReference type="NCBIfam" id="TIGR01449">
    <property type="entry name" value="PGP_bact"/>
    <property type="match status" value="1"/>
</dbReference>
<evidence type="ECO:0000256" key="3">
    <source>
        <dbReference type="ARBA" id="ARBA00004818"/>
    </source>
</evidence>
<evidence type="ECO:0000256" key="7">
    <source>
        <dbReference type="ARBA" id="ARBA00022801"/>
    </source>
</evidence>
<comment type="pathway">
    <text evidence="3 10">Organic acid metabolism; glycolate biosynthesis; glycolate from 2-phosphoglycolate: step 1/1.</text>
</comment>
<dbReference type="SFLD" id="SFLDG01135">
    <property type="entry name" value="C1.5.6:_HAD__Beta-PGM__Phospha"/>
    <property type="match status" value="1"/>
</dbReference>
<gene>
    <name evidence="11" type="ORF">FJR03_05420</name>
</gene>
<feature type="binding site" evidence="10">
    <location>
        <position position="12"/>
    </location>
    <ligand>
        <name>Mg(2+)</name>
        <dbReference type="ChEBI" id="CHEBI:18420"/>
    </ligand>
</feature>
<evidence type="ECO:0000256" key="1">
    <source>
        <dbReference type="ARBA" id="ARBA00000830"/>
    </source>
</evidence>
<dbReference type="GO" id="GO:0005829">
    <property type="term" value="C:cytosol"/>
    <property type="evidence" value="ECO:0007669"/>
    <property type="project" value="TreeGrafter"/>
</dbReference>
<proteinExistence type="inferred from homology"/>
<comment type="cofactor">
    <cofactor evidence="2 10">
        <name>Mg(2+)</name>
        <dbReference type="ChEBI" id="CHEBI:18420"/>
    </cofactor>
</comment>
<dbReference type="SFLD" id="SFLDG01129">
    <property type="entry name" value="C1.5:_HAD__Beta-PGM__Phosphata"/>
    <property type="match status" value="1"/>
</dbReference>
<dbReference type="NCBIfam" id="TIGR01549">
    <property type="entry name" value="HAD-SF-IA-v1"/>
    <property type="match status" value="1"/>
</dbReference>
<dbReference type="NCBIfam" id="TIGR01662">
    <property type="entry name" value="HAD-SF-IIIA"/>
    <property type="match status" value="1"/>
</dbReference>
<dbReference type="InterPro" id="IPR023214">
    <property type="entry name" value="HAD_sf"/>
</dbReference>
<dbReference type="PRINTS" id="PR00413">
    <property type="entry name" value="HADHALOGNASE"/>
</dbReference>
<evidence type="ECO:0000256" key="5">
    <source>
        <dbReference type="ARBA" id="ARBA00013078"/>
    </source>
</evidence>
<organism evidence="11 12">
    <name type="scientific">Sulfurimonas marina</name>
    <dbReference type="NCBI Taxonomy" id="2590551"/>
    <lineage>
        <taxon>Bacteria</taxon>
        <taxon>Pseudomonadati</taxon>
        <taxon>Campylobacterota</taxon>
        <taxon>Epsilonproteobacteria</taxon>
        <taxon>Campylobacterales</taxon>
        <taxon>Sulfurimonadaceae</taxon>
        <taxon>Sulfurimonas</taxon>
    </lineage>
</organism>
<dbReference type="Proteomes" id="UP000593910">
    <property type="component" value="Chromosome"/>
</dbReference>
<accession>A0A7M1AUU3</accession>
<dbReference type="CDD" id="cd16417">
    <property type="entry name" value="HAD_PGPase"/>
    <property type="match status" value="1"/>
</dbReference>
<comment type="similarity">
    <text evidence="4 10">Belongs to the HAD-like hydrolase superfamily. CbbY/CbbZ/Gph/YieH family.</text>
</comment>
<dbReference type="InterPro" id="IPR036412">
    <property type="entry name" value="HAD-like_sf"/>
</dbReference>
<evidence type="ECO:0000313" key="12">
    <source>
        <dbReference type="Proteomes" id="UP000593910"/>
    </source>
</evidence>
<dbReference type="SUPFAM" id="SSF56784">
    <property type="entry name" value="HAD-like"/>
    <property type="match status" value="1"/>
</dbReference>
<evidence type="ECO:0000313" key="11">
    <source>
        <dbReference type="EMBL" id="QOP41211.1"/>
    </source>
</evidence>
<evidence type="ECO:0000256" key="9">
    <source>
        <dbReference type="ARBA" id="ARBA00023277"/>
    </source>
</evidence>
<dbReference type="HAMAP" id="MF_00495">
    <property type="entry name" value="GPH_hydrolase_bact"/>
    <property type="match status" value="1"/>
</dbReference>
<protein>
    <recommendedName>
        <fullName evidence="5 10">Phosphoglycolate phosphatase</fullName>
        <shortName evidence="10">PGP</shortName>
        <shortName evidence="10">PGPase</shortName>
        <ecNumber evidence="5 10">3.1.3.18</ecNumber>
    </recommendedName>
</protein>
<dbReference type="InterPro" id="IPR041492">
    <property type="entry name" value="HAD_2"/>
</dbReference>
<dbReference type="Gene3D" id="3.40.50.1000">
    <property type="entry name" value="HAD superfamily/HAD-like"/>
    <property type="match status" value="1"/>
</dbReference>
<dbReference type="InterPro" id="IPR037512">
    <property type="entry name" value="PGPase_prok"/>
</dbReference>
<dbReference type="NCBIfam" id="TIGR01509">
    <property type="entry name" value="HAD-SF-IA-v3"/>
    <property type="match status" value="1"/>
</dbReference>
<dbReference type="InterPro" id="IPR006439">
    <property type="entry name" value="HAD-SF_hydro_IA"/>
</dbReference>
<feature type="binding site" evidence="10">
    <location>
        <position position="178"/>
    </location>
    <ligand>
        <name>Mg(2+)</name>
        <dbReference type="ChEBI" id="CHEBI:18420"/>
    </ligand>
</feature>
<keyword evidence="12" id="KW-1185">Reference proteome</keyword>
<keyword evidence="6 10" id="KW-0479">Metal-binding</keyword>
<reference evidence="11 12" key="1">
    <citation type="submission" date="2019-06" db="EMBL/GenBank/DDBJ databases">
        <title>Sulfurimonas gotlandica sp. nov., a chemoautotrophic and psychrotolerant epsilonproteobacterium isolated from a pelagic redoxcline, and an emended description of the genus Sulfurimonas.</title>
        <authorList>
            <person name="Wang S."/>
            <person name="Jiang L."/>
            <person name="Shao Z."/>
        </authorList>
    </citation>
    <scope>NUCLEOTIDE SEQUENCE [LARGE SCALE GENOMIC DNA]</scope>
    <source>
        <strain evidence="11 12">B2</strain>
    </source>
</reference>
<name>A0A7M1AUU3_9BACT</name>
<dbReference type="GO" id="GO:0005975">
    <property type="term" value="P:carbohydrate metabolic process"/>
    <property type="evidence" value="ECO:0007669"/>
    <property type="project" value="InterPro"/>
</dbReference>
<dbReference type="EMBL" id="CP041165">
    <property type="protein sequence ID" value="QOP41211.1"/>
    <property type="molecule type" value="Genomic_DNA"/>
</dbReference>
<keyword evidence="8 10" id="KW-0460">Magnesium</keyword>
<dbReference type="GO" id="GO:0006281">
    <property type="term" value="P:DNA repair"/>
    <property type="evidence" value="ECO:0007669"/>
    <property type="project" value="TreeGrafter"/>
</dbReference>
<dbReference type="NCBIfam" id="TIGR01488">
    <property type="entry name" value="HAD-SF-IB"/>
    <property type="match status" value="1"/>
</dbReference>
<sequence>MKFSEKKLIIFDFDGTLIDSVPDLAASVNFMLKKLNKKLYSIDEIREWVGNGAQTLVKRALTGKKDFQEEEVNKNLYEQGLPIFLESYEEKLCEHTYLYEGVKETLEDLKQRGYKMAIVTNKPYKFILPILEALGIEEYFELLLGADSLASKKPSAEPLLHAMNHFECNEKECVMVGDSKNDIIAANNANMHSIAVSYGYNYGEDISVHQPSIIIENFADIIKHLEV</sequence>
<evidence type="ECO:0000256" key="10">
    <source>
        <dbReference type="HAMAP-Rule" id="MF_00495"/>
    </source>
</evidence>
<comment type="catalytic activity">
    <reaction evidence="1 10">
        <text>2-phosphoglycolate + H2O = glycolate + phosphate</text>
        <dbReference type="Rhea" id="RHEA:14369"/>
        <dbReference type="ChEBI" id="CHEBI:15377"/>
        <dbReference type="ChEBI" id="CHEBI:29805"/>
        <dbReference type="ChEBI" id="CHEBI:43474"/>
        <dbReference type="ChEBI" id="CHEBI:58033"/>
        <dbReference type="EC" id="3.1.3.18"/>
    </reaction>
</comment>
<dbReference type="SFLD" id="SFLDS00003">
    <property type="entry name" value="Haloacid_Dehalogenase"/>
    <property type="match status" value="1"/>
</dbReference>
<dbReference type="InterPro" id="IPR050155">
    <property type="entry name" value="HAD-like_hydrolase_sf"/>
</dbReference>
<keyword evidence="7 10" id="KW-0378">Hydrolase</keyword>
<dbReference type="FunFam" id="3.40.50.1000:FF:000022">
    <property type="entry name" value="Phosphoglycolate phosphatase"/>
    <property type="match status" value="1"/>
</dbReference>
<evidence type="ECO:0000256" key="6">
    <source>
        <dbReference type="ARBA" id="ARBA00022723"/>
    </source>
</evidence>
<evidence type="ECO:0000256" key="8">
    <source>
        <dbReference type="ARBA" id="ARBA00022842"/>
    </source>
</evidence>
<dbReference type="GO" id="GO:0046295">
    <property type="term" value="P:glycolate biosynthetic process"/>
    <property type="evidence" value="ECO:0007669"/>
    <property type="project" value="UniProtKB-UniRule"/>
</dbReference>
<dbReference type="Gene3D" id="1.10.150.240">
    <property type="entry name" value="Putative phosphatase, domain 2"/>
    <property type="match status" value="1"/>
</dbReference>
<dbReference type="GO" id="GO:0008967">
    <property type="term" value="F:phosphoglycolate phosphatase activity"/>
    <property type="evidence" value="ECO:0007669"/>
    <property type="project" value="UniProtKB-UniRule"/>
</dbReference>
<dbReference type="EC" id="3.1.3.18" evidence="5 10"/>
<keyword evidence="9 10" id="KW-0119">Carbohydrate metabolism</keyword>
<dbReference type="PANTHER" id="PTHR43434">
    <property type="entry name" value="PHOSPHOGLYCOLATE PHOSPHATASE"/>
    <property type="match status" value="1"/>
</dbReference>
<feature type="binding site" evidence="10">
    <location>
        <position position="14"/>
    </location>
    <ligand>
        <name>Mg(2+)</name>
        <dbReference type="ChEBI" id="CHEBI:18420"/>
    </ligand>
</feature>
<dbReference type="UniPathway" id="UPA00865">
    <property type="reaction ID" value="UER00834"/>
</dbReference>
<dbReference type="RefSeq" id="WP_193114630.1">
    <property type="nucleotide sequence ID" value="NZ_CP041165.1"/>
</dbReference>
<feature type="active site" description="Nucleophile" evidence="10">
    <location>
        <position position="12"/>
    </location>
</feature>
<dbReference type="GO" id="GO:0046872">
    <property type="term" value="F:metal ion binding"/>
    <property type="evidence" value="ECO:0007669"/>
    <property type="project" value="UniProtKB-KW"/>
</dbReference>